<evidence type="ECO:0000256" key="7">
    <source>
        <dbReference type="ARBA" id="ARBA00023014"/>
    </source>
</evidence>
<keyword evidence="3" id="KW-0004">4Fe-4S</keyword>
<dbReference type="Proteomes" id="UP000219621">
    <property type="component" value="Unassembled WGS sequence"/>
</dbReference>
<sequence length="82" mass="8843">MAMMIGEDCIGCSGCVDECPNMAIALDGEIYRIDPAKCTECVGAHDEPQCAALCPTECIVPNPAVQEDRGRLMEKRRLLLAS</sequence>
<feature type="domain" description="4Fe-4S ferredoxin-type" evidence="8">
    <location>
        <begin position="31"/>
        <end position="64"/>
    </location>
</feature>
<dbReference type="GO" id="GO:0046872">
    <property type="term" value="F:metal ion binding"/>
    <property type="evidence" value="ECO:0007669"/>
    <property type="project" value="UniProtKB-KW"/>
</dbReference>
<keyword evidence="6" id="KW-0408">Iron</keyword>
<keyword evidence="7" id="KW-0411">Iron-sulfur</keyword>
<evidence type="ECO:0000256" key="1">
    <source>
        <dbReference type="ARBA" id="ARBA00001966"/>
    </source>
</evidence>
<dbReference type="SUPFAM" id="SSF54862">
    <property type="entry name" value="4Fe-4S ferredoxins"/>
    <property type="match status" value="1"/>
</dbReference>
<evidence type="ECO:0000259" key="8">
    <source>
        <dbReference type="PROSITE" id="PS51379"/>
    </source>
</evidence>
<evidence type="ECO:0000256" key="3">
    <source>
        <dbReference type="ARBA" id="ARBA00022485"/>
    </source>
</evidence>
<keyword evidence="10" id="KW-1185">Reference proteome</keyword>
<evidence type="ECO:0000256" key="4">
    <source>
        <dbReference type="ARBA" id="ARBA00022723"/>
    </source>
</evidence>
<comment type="cofactor">
    <cofactor evidence="1">
        <name>[4Fe-4S] cluster</name>
        <dbReference type="ChEBI" id="CHEBI:49883"/>
    </cofactor>
</comment>
<dbReference type="OrthoDB" id="9800445at2"/>
<evidence type="ECO:0000256" key="2">
    <source>
        <dbReference type="ARBA" id="ARBA00022448"/>
    </source>
</evidence>
<protein>
    <recommendedName>
        <fullName evidence="8">4Fe-4S ferredoxin-type domain-containing protein</fullName>
    </recommendedName>
</protein>
<reference evidence="9 10" key="1">
    <citation type="submission" date="2017-09" db="EMBL/GenBank/DDBJ databases">
        <authorList>
            <person name="Ehlers B."/>
            <person name="Leendertz F.H."/>
        </authorList>
    </citation>
    <scope>NUCLEOTIDE SEQUENCE [LARGE SCALE GENOMIC DNA]</scope>
    <source>
        <strain evidence="9 10">USBA 140</strain>
    </source>
</reference>
<dbReference type="RefSeq" id="WP_097277643.1">
    <property type="nucleotide sequence ID" value="NZ_OCNJ01000001.1"/>
</dbReference>
<dbReference type="FunFam" id="3.30.70.20:FF:000045">
    <property type="entry name" value="Ferredoxin, 4Fe-4S"/>
    <property type="match status" value="1"/>
</dbReference>
<proteinExistence type="predicted"/>
<gene>
    <name evidence="9" type="ORF">SAMN05421508_101788</name>
</gene>
<dbReference type="NCBIfam" id="NF033683">
    <property type="entry name" value="di_4Fe-4S_YfhL"/>
    <property type="match status" value="1"/>
</dbReference>
<organism evidence="9 10">
    <name type="scientific">Caenispirillum bisanense</name>
    <dbReference type="NCBI Taxonomy" id="414052"/>
    <lineage>
        <taxon>Bacteria</taxon>
        <taxon>Pseudomonadati</taxon>
        <taxon>Pseudomonadota</taxon>
        <taxon>Alphaproteobacteria</taxon>
        <taxon>Rhodospirillales</taxon>
        <taxon>Novispirillaceae</taxon>
        <taxon>Caenispirillum</taxon>
    </lineage>
</organism>
<dbReference type="Pfam" id="PF12838">
    <property type="entry name" value="Fer4_7"/>
    <property type="match status" value="1"/>
</dbReference>
<name>A0A286G7F1_9PROT</name>
<dbReference type="EMBL" id="OCNJ01000001">
    <property type="protein sequence ID" value="SOD91059.1"/>
    <property type="molecule type" value="Genomic_DNA"/>
</dbReference>
<evidence type="ECO:0000313" key="9">
    <source>
        <dbReference type="EMBL" id="SOD91059.1"/>
    </source>
</evidence>
<feature type="domain" description="4Fe-4S ferredoxin-type" evidence="8">
    <location>
        <begin position="1"/>
        <end position="29"/>
    </location>
</feature>
<dbReference type="Gene3D" id="3.30.70.20">
    <property type="match status" value="1"/>
</dbReference>
<dbReference type="PROSITE" id="PS00198">
    <property type="entry name" value="4FE4S_FER_1"/>
    <property type="match status" value="1"/>
</dbReference>
<keyword evidence="4" id="KW-0479">Metal-binding</keyword>
<dbReference type="AlphaFoldDB" id="A0A286G7F1"/>
<dbReference type="InterPro" id="IPR017896">
    <property type="entry name" value="4Fe4S_Fe-S-bd"/>
</dbReference>
<dbReference type="InterPro" id="IPR017900">
    <property type="entry name" value="4Fe4S_Fe_S_CS"/>
</dbReference>
<accession>A0A286G7F1</accession>
<evidence type="ECO:0000313" key="10">
    <source>
        <dbReference type="Proteomes" id="UP000219621"/>
    </source>
</evidence>
<dbReference type="GO" id="GO:0051539">
    <property type="term" value="F:4 iron, 4 sulfur cluster binding"/>
    <property type="evidence" value="ECO:0007669"/>
    <property type="project" value="UniProtKB-KW"/>
</dbReference>
<dbReference type="PROSITE" id="PS51379">
    <property type="entry name" value="4FE4S_FER_2"/>
    <property type="match status" value="2"/>
</dbReference>
<keyword evidence="2" id="KW-0813">Transport</keyword>
<evidence type="ECO:0000256" key="6">
    <source>
        <dbReference type="ARBA" id="ARBA00023004"/>
    </source>
</evidence>
<evidence type="ECO:0000256" key="5">
    <source>
        <dbReference type="ARBA" id="ARBA00022982"/>
    </source>
</evidence>
<keyword evidence="5" id="KW-0249">Electron transport</keyword>
<dbReference type="InterPro" id="IPR047927">
    <property type="entry name" value="YfhL-like"/>
</dbReference>